<keyword evidence="1" id="KW-0472">Membrane</keyword>
<dbReference type="Proteomes" id="UP000645828">
    <property type="component" value="Unassembled WGS sequence"/>
</dbReference>
<dbReference type="EMBL" id="CAJHUB010000771">
    <property type="protein sequence ID" value="CAD7690936.1"/>
    <property type="molecule type" value="Genomic_DNA"/>
</dbReference>
<evidence type="ECO:0000313" key="3">
    <source>
        <dbReference type="Proteomes" id="UP000645828"/>
    </source>
</evidence>
<evidence type="ECO:0000256" key="1">
    <source>
        <dbReference type="SAM" id="Phobius"/>
    </source>
</evidence>
<dbReference type="AlphaFoldDB" id="A0A811ZQU2"/>
<accession>A0A811ZQU2</accession>
<comment type="caution">
    <text evidence="2">The sequence shown here is derived from an EMBL/GenBank/DDBJ whole genome shotgun (WGS) entry which is preliminary data.</text>
</comment>
<reference evidence="2" key="1">
    <citation type="submission" date="2020-12" db="EMBL/GenBank/DDBJ databases">
        <authorList>
            <consortium name="Molecular Ecology Group"/>
        </authorList>
    </citation>
    <scope>NUCLEOTIDE SEQUENCE</scope>
    <source>
        <strain evidence="2">TBG_1078</strain>
    </source>
</reference>
<gene>
    <name evidence="2" type="ORF">NYPRO_LOCUS23730</name>
</gene>
<organism evidence="2 3">
    <name type="scientific">Nyctereutes procyonoides</name>
    <name type="common">Raccoon dog</name>
    <name type="synonym">Canis procyonoides</name>
    <dbReference type="NCBI Taxonomy" id="34880"/>
    <lineage>
        <taxon>Eukaryota</taxon>
        <taxon>Metazoa</taxon>
        <taxon>Chordata</taxon>
        <taxon>Craniata</taxon>
        <taxon>Vertebrata</taxon>
        <taxon>Euteleostomi</taxon>
        <taxon>Mammalia</taxon>
        <taxon>Eutheria</taxon>
        <taxon>Laurasiatheria</taxon>
        <taxon>Carnivora</taxon>
        <taxon>Caniformia</taxon>
        <taxon>Canidae</taxon>
        <taxon>Nyctereutes</taxon>
    </lineage>
</organism>
<evidence type="ECO:0000313" key="2">
    <source>
        <dbReference type="EMBL" id="CAD7690936.1"/>
    </source>
</evidence>
<keyword evidence="1" id="KW-0812">Transmembrane</keyword>
<feature type="transmembrane region" description="Helical" evidence="1">
    <location>
        <begin position="31"/>
        <end position="53"/>
    </location>
</feature>
<keyword evidence="3" id="KW-1185">Reference proteome</keyword>
<proteinExistence type="predicted"/>
<protein>
    <submittedName>
        <fullName evidence="2">(raccoon dog) hypothetical protein</fullName>
    </submittedName>
</protein>
<name>A0A811ZQU2_NYCPR</name>
<sequence>MAEISTLTTTVQHSTRSGYDPCGKRQKWSNFFLLLIFMPFVLVVPSLKLWSFVL</sequence>
<keyword evidence="1" id="KW-1133">Transmembrane helix</keyword>